<dbReference type="OrthoDB" id="32523at2"/>
<dbReference type="Pfam" id="PF01047">
    <property type="entry name" value="MarR"/>
    <property type="match status" value="1"/>
</dbReference>
<comment type="caution">
    <text evidence="5">The sequence shown here is derived from an EMBL/GenBank/DDBJ whole genome shotgun (WGS) entry which is preliminary data.</text>
</comment>
<protein>
    <submittedName>
        <fullName evidence="5">Transcriptional regulator</fullName>
    </submittedName>
</protein>
<reference evidence="6" key="1">
    <citation type="submission" date="2015-08" db="EMBL/GenBank/DDBJ databases">
        <title>Vibrio galatheae sp. nov., a novel member of the Vibrionaceae family isolated from the Solomon Islands.</title>
        <authorList>
            <person name="Giubergia S."/>
            <person name="Machado H."/>
            <person name="Mateiu R.V."/>
            <person name="Gram L."/>
        </authorList>
    </citation>
    <scope>NUCLEOTIDE SEQUENCE [LARGE SCALE GENOMIC DNA]</scope>
    <source>
        <strain evidence="6">DSM 19584</strain>
    </source>
</reference>
<dbReference type="Proteomes" id="UP000037515">
    <property type="component" value="Unassembled WGS sequence"/>
</dbReference>
<evidence type="ECO:0000256" key="1">
    <source>
        <dbReference type="ARBA" id="ARBA00023015"/>
    </source>
</evidence>
<dbReference type="InterPro" id="IPR036388">
    <property type="entry name" value="WH-like_DNA-bd_sf"/>
</dbReference>
<dbReference type="RefSeq" id="WP_053396011.1">
    <property type="nucleotide sequence ID" value="NZ_LHPJ01000008.1"/>
</dbReference>
<feature type="domain" description="HTH marR-type" evidence="4">
    <location>
        <begin position="22"/>
        <end position="157"/>
    </location>
</feature>
<dbReference type="PRINTS" id="PR00598">
    <property type="entry name" value="HTHMARR"/>
</dbReference>
<dbReference type="AlphaFoldDB" id="A0A0M0HMC6"/>
<keyword evidence="2" id="KW-0238">DNA-binding</keyword>
<dbReference type="STRING" id="693.AKJ17_11790"/>
<dbReference type="PANTHER" id="PTHR42756:SF1">
    <property type="entry name" value="TRANSCRIPTIONAL REPRESSOR OF EMRAB OPERON"/>
    <property type="match status" value="1"/>
</dbReference>
<sequence length="170" mass="19288">MDAIERLTQQWAEEKPELDTEPMAIMGRILRIAKYMETEVAKLHKRYDLKLGEFDVLATLRRSGSPYCLTPSELMGSMLLTSGAMTNRLDKLESKGLIARAHSKEDRRSVSVQLTPKGIDLIDELMQVHVDLQHELIKGMDDPAKQQLNQALKLCLAEFEQPPATNEKEL</sequence>
<dbReference type="Gene3D" id="1.10.10.10">
    <property type="entry name" value="Winged helix-like DNA-binding domain superfamily/Winged helix DNA-binding domain"/>
    <property type="match status" value="1"/>
</dbReference>
<dbReference type="GO" id="GO:0003677">
    <property type="term" value="F:DNA binding"/>
    <property type="evidence" value="ECO:0007669"/>
    <property type="project" value="UniProtKB-KW"/>
</dbReference>
<dbReference type="SMART" id="SM00347">
    <property type="entry name" value="HTH_MARR"/>
    <property type="match status" value="1"/>
</dbReference>
<keyword evidence="1" id="KW-0805">Transcription regulation</keyword>
<dbReference type="PANTHER" id="PTHR42756">
    <property type="entry name" value="TRANSCRIPTIONAL REGULATOR, MARR"/>
    <property type="match status" value="1"/>
</dbReference>
<evidence type="ECO:0000313" key="5">
    <source>
        <dbReference type="EMBL" id="KOO03225.1"/>
    </source>
</evidence>
<dbReference type="InterPro" id="IPR000835">
    <property type="entry name" value="HTH_MarR-typ"/>
</dbReference>
<dbReference type="PROSITE" id="PS01117">
    <property type="entry name" value="HTH_MARR_1"/>
    <property type="match status" value="1"/>
</dbReference>
<gene>
    <name evidence="5" type="ORF">AKJ17_11790</name>
</gene>
<accession>A0A0M0HMC6</accession>
<organism evidence="5 6">
    <name type="scientific">Vibrio nereis</name>
    <dbReference type="NCBI Taxonomy" id="693"/>
    <lineage>
        <taxon>Bacteria</taxon>
        <taxon>Pseudomonadati</taxon>
        <taxon>Pseudomonadota</taxon>
        <taxon>Gammaproteobacteria</taxon>
        <taxon>Vibrionales</taxon>
        <taxon>Vibrionaceae</taxon>
        <taxon>Vibrio</taxon>
    </lineage>
</organism>
<dbReference type="InterPro" id="IPR023187">
    <property type="entry name" value="Tscrpt_reg_MarR-type_CS"/>
</dbReference>
<evidence type="ECO:0000256" key="3">
    <source>
        <dbReference type="ARBA" id="ARBA00023163"/>
    </source>
</evidence>
<dbReference type="SUPFAM" id="SSF46785">
    <property type="entry name" value="Winged helix' DNA-binding domain"/>
    <property type="match status" value="1"/>
</dbReference>
<keyword evidence="3" id="KW-0804">Transcription</keyword>
<evidence type="ECO:0000313" key="6">
    <source>
        <dbReference type="Proteomes" id="UP000037515"/>
    </source>
</evidence>
<name>A0A0M0HMC6_VIBNE</name>
<dbReference type="PATRIC" id="fig|693.5.peg.2416"/>
<dbReference type="InterPro" id="IPR036390">
    <property type="entry name" value="WH_DNA-bd_sf"/>
</dbReference>
<keyword evidence="6" id="KW-1185">Reference proteome</keyword>
<dbReference type="GO" id="GO:0003700">
    <property type="term" value="F:DNA-binding transcription factor activity"/>
    <property type="evidence" value="ECO:0007669"/>
    <property type="project" value="InterPro"/>
</dbReference>
<evidence type="ECO:0000256" key="2">
    <source>
        <dbReference type="ARBA" id="ARBA00023125"/>
    </source>
</evidence>
<dbReference type="EMBL" id="LHPJ01000008">
    <property type="protein sequence ID" value="KOO03225.1"/>
    <property type="molecule type" value="Genomic_DNA"/>
</dbReference>
<dbReference type="PROSITE" id="PS50995">
    <property type="entry name" value="HTH_MARR_2"/>
    <property type="match status" value="1"/>
</dbReference>
<evidence type="ECO:0000259" key="4">
    <source>
        <dbReference type="PROSITE" id="PS50995"/>
    </source>
</evidence>
<proteinExistence type="predicted"/>